<dbReference type="EC" id="3.1.21.3" evidence="3"/>
<dbReference type="EMBL" id="CP001696">
    <property type="protein sequence ID" value="ACV24088.1"/>
    <property type="molecule type" value="Genomic_DNA"/>
</dbReference>
<dbReference type="InterPro" id="IPR027417">
    <property type="entry name" value="P-loop_NTPase"/>
</dbReference>
<evidence type="ECO:0000313" key="4">
    <source>
        <dbReference type="Proteomes" id="UP000001495"/>
    </source>
</evidence>
<dbReference type="Gene3D" id="3.40.50.300">
    <property type="entry name" value="P-loop containing nucleotide triphosphate hydrolases"/>
    <property type="match status" value="2"/>
</dbReference>
<gene>
    <name evidence="3" type="ordered locus">Mefer_0250</name>
</gene>
<sequence>MPLSEADTREKFVIPKLKEYGWTEENIIREYKIKSDRFYVKGEDYEIIKSPNKFADIVLKVNNIIVGVVEVKREDIPADKGLPQAIDYAKRLDVPIAYTTNGKEIIIYDRRIPKTERVDNFLSPKELYQIYKEWKGLEDKNLSPLEYPYYNDPTKKLRSYQETAIKRVIEAMLKGQKRILLTMATGTGKTFTSFQIVWKLIKSGFISRVLFLTDRIFLRDQAYEAYEPFKGARFKIESGKFNKNRQIYFSTYQTLYTDNFYKQIPEDFFDLIIIDECHRSRYGRWGEIVEHFKDAYHLGMTATPRREDNIDVYEYFGEPVFEYSLAQAIEDGYLVPYKIYKILTNIDIEGLDISQAEEIIYDDEINPENLKDFYLPSEFERTISLPDRTRKMCEKLLNIMNKTDKKAKTIIFCVDTEHAEIVKNTINQLTNNENFAVKIVHEDKNDLEIFRDSESNYPIVATTVDLLSTGVDIPDVKNIVFMRPISSRVLFKQIIGRGSRLANNKGFFRIIDFTNATRLIDEWDIPKPPKLKVEEIPEEPYNKIIKGYVIDKDTKEPIFDARVKIKIGRFEKETYTNKYGYFELKELPSNPLLNIIISKDGYVPLRRKVAPNEENYFFELKPIKKKPKKITVRGIVVEIAEEIEVEVNGTNVSYAEYKRYVKENIVKEIHTLEDLKDVWINDKKRKEFLDKLKEKCIDIDLIRDLEDMDEVDGFDIMAHLVFDVPLLTRNDRVNYFINKHLYKIDKYGRDIRDIVLSMLEKYKRGGIDNLSPKVLLTQDMKRKGALNKLKAKVKNIPQFINEIKSNIYELEIYNHT</sequence>
<dbReference type="Pfam" id="PF13715">
    <property type="entry name" value="CarbopepD_reg_2"/>
    <property type="match status" value="1"/>
</dbReference>
<dbReference type="GO" id="GO:0009307">
    <property type="term" value="P:DNA restriction-modification system"/>
    <property type="evidence" value="ECO:0007669"/>
    <property type="project" value="UniProtKB-KW"/>
</dbReference>
<dbReference type="STRING" id="573064.Mefer_0250"/>
<dbReference type="GO" id="GO:0005524">
    <property type="term" value="F:ATP binding"/>
    <property type="evidence" value="ECO:0007669"/>
    <property type="project" value="UniProtKB-KW"/>
</dbReference>
<dbReference type="KEGG" id="mfe:Mefer_0250"/>
<dbReference type="AlphaFoldDB" id="C7P6A6"/>
<dbReference type="InterPro" id="IPR014001">
    <property type="entry name" value="Helicase_ATP-bd"/>
</dbReference>
<dbReference type="InterPro" id="IPR008969">
    <property type="entry name" value="CarboxyPept-like_regulatory"/>
</dbReference>
<dbReference type="Pfam" id="PF08463">
    <property type="entry name" value="EcoEI_R_C"/>
    <property type="match status" value="1"/>
</dbReference>
<dbReference type="Gene3D" id="2.60.40.1120">
    <property type="entry name" value="Carboxypeptidase-like, regulatory domain"/>
    <property type="match status" value="1"/>
</dbReference>
<dbReference type="GO" id="GO:0009035">
    <property type="term" value="F:type I site-specific deoxyribonuclease activity"/>
    <property type="evidence" value="ECO:0007669"/>
    <property type="project" value="UniProtKB-EC"/>
</dbReference>
<dbReference type="InterPro" id="IPR013670">
    <property type="entry name" value="EcoEI_R_C_dom"/>
</dbReference>
<dbReference type="REBASE" id="21666">
    <property type="entry name" value="Mfe86ORF254P"/>
</dbReference>
<evidence type="ECO:0000259" key="2">
    <source>
        <dbReference type="PROSITE" id="PS51194"/>
    </source>
</evidence>
<dbReference type="SMART" id="SM00487">
    <property type="entry name" value="DEXDc"/>
    <property type="match status" value="1"/>
</dbReference>
<name>C7P6A6_METFA</name>
<proteinExistence type="predicted"/>
<dbReference type="PANTHER" id="PTHR47396:SF1">
    <property type="entry name" value="ATP-DEPENDENT HELICASE IRC3-RELATED"/>
    <property type="match status" value="1"/>
</dbReference>
<dbReference type="SUPFAM" id="SSF49464">
    <property type="entry name" value="Carboxypeptidase regulatory domain-like"/>
    <property type="match status" value="1"/>
</dbReference>
<dbReference type="InterPro" id="IPR001650">
    <property type="entry name" value="Helicase_C-like"/>
</dbReference>
<dbReference type="OrthoDB" id="11644at2157"/>
<protein>
    <submittedName>
        <fullName evidence="3">Type I site-specific deoxyribonuclease</fullName>
        <ecNumber evidence="3">3.1.21.3</ecNumber>
    </submittedName>
</protein>
<dbReference type="GO" id="GO:0005829">
    <property type="term" value="C:cytosol"/>
    <property type="evidence" value="ECO:0007669"/>
    <property type="project" value="TreeGrafter"/>
</dbReference>
<dbReference type="InterPro" id="IPR006935">
    <property type="entry name" value="Helicase/UvrB_N"/>
</dbReference>
<dbReference type="CDD" id="cd18032">
    <property type="entry name" value="DEXHc_RE_I_III_res"/>
    <property type="match status" value="1"/>
</dbReference>
<dbReference type="InterPro" id="IPR007409">
    <property type="entry name" value="Restrct_endonuc_type1_HsdR_N"/>
</dbReference>
<dbReference type="CDD" id="cd18799">
    <property type="entry name" value="SF2_C_EcoAI-like"/>
    <property type="match status" value="1"/>
</dbReference>
<dbReference type="Pfam" id="PF04313">
    <property type="entry name" value="HSDR_N"/>
    <property type="match status" value="1"/>
</dbReference>
<dbReference type="InterPro" id="IPR050742">
    <property type="entry name" value="Helicase_Restrict-Modif_Enz"/>
</dbReference>
<dbReference type="GO" id="GO:0120545">
    <property type="term" value="F:nucleic acid conformation isomerase activity"/>
    <property type="evidence" value="ECO:0007669"/>
    <property type="project" value="UniProtKB-ARBA"/>
</dbReference>
<accession>C7P6A6</accession>
<dbReference type="eggNOG" id="arCOG00880">
    <property type="taxonomic scope" value="Archaea"/>
</dbReference>
<dbReference type="GO" id="GO:0003677">
    <property type="term" value="F:DNA binding"/>
    <property type="evidence" value="ECO:0007669"/>
    <property type="project" value="UniProtKB-KW"/>
</dbReference>
<dbReference type="PANTHER" id="PTHR47396">
    <property type="entry name" value="TYPE I RESTRICTION ENZYME ECOKI R PROTEIN"/>
    <property type="match status" value="1"/>
</dbReference>
<dbReference type="PROSITE" id="PS51192">
    <property type="entry name" value="HELICASE_ATP_BIND_1"/>
    <property type="match status" value="1"/>
</dbReference>
<keyword evidence="3" id="KW-0378">Hydrolase</keyword>
<dbReference type="GeneID" id="8364915"/>
<dbReference type="SUPFAM" id="SSF52540">
    <property type="entry name" value="P-loop containing nucleoside triphosphate hydrolases"/>
    <property type="match status" value="1"/>
</dbReference>
<reference evidence="3" key="1">
    <citation type="submission" date="2009-08" db="EMBL/GenBank/DDBJ databases">
        <title>Complete sequence of chromosome of Methanocaldococcus fervens AG86.</title>
        <authorList>
            <consortium name="US DOE Joint Genome Institute"/>
            <person name="Lucas S."/>
            <person name="Copeland A."/>
            <person name="Lapidus A."/>
            <person name="Glavina del Rio T."/>
            <person name="Tice H."/>
            <person name="Bruce D."/>
            <person name="Goodwin L."/>
            <person name="Pitluck S."/>
            <person name="Chertkov O."/>
            <person name="Detter J.C."/>
            <person name="Han C."/>
            <person name="Tapia R."/>
            <person name="Larimer F."/>
            <person name="Land M."/>
            <person name="Hauser L."/>
            <person name="Kyrpides N."/>
            <person name="Ovchinnikova G."/>
            <person name="Lupa-Sieprawska M."/>
            <person name="Whitman W.B."/>
        </authorList>
    </citation>
    <scope>NUCLEOTIDE SEQUENCE [LARGE SCALE GENOMIC DNA]</scope>
    <source>
        <strain evidence="3">AG86</strain>
    </source>
</reference>
<dbReference type="Pfam" id="PF04851">
    <property type="entry name" value="ResIII"/>
    <property type="match status" value="1"/>
</dbReference>
<evidence type="ECO:0000313" key="3">
    <source>
        <dbReference type="EMBL" id="ACV24088.1"/>
    </source>
</evidence>
<feature type="domain" description="Helicase C-terminal" evidence="2">
    <location>
        <begin position="395"/>
        <end position="544"/>
    </location>
</feature>
<dbReference type="NCBIfam" id="NF046051">
    <property type="entry name" value="restrict_EcoAI"/>
    <property type="match status" value="1"/>
</dbReference>
<evidence type="ECO:0000259" key="1">
    <source>
        <dbReference type="PROSITE" id="PS51192"/>
    </source>
</evidence>
<dbReference type="PROSITE" id="PS51194">
    <property type="entry name" value="HELICASE_CTER"/>
    <property type="match status" value="1"/>
</dbReference>
<dbReference type="Pfam" id="PF00271">
    <property type="entry name" value="Helicase_C"/>
    <property type="match status" value="1"/>
</dbReference>
<keyword evidence="4" id="KW-1185">Reference proteome</keyword>
<dbReference type="HOGENOM" id="CLU_018958_0_0_2"/>
<dbReference type="Proteomes" id="UP000001495">
    <property type="component" value="Chromosome"/>
</dbReference>
<feature type="domain" description="Helicase ATP-binding" evidence="1">
    <location>
        <begin position="170"/>
        <end position="322"/>
    </location>
</feature>
<dbReference type="Gene3D" id="3.90.1570.30">
    <property type="match status" value="1"/>
</dbReference>
<organism evidence="3 4">
    <name type="scientific">Methanocaldococcus fervens (strain DSM 4213 / JCM 15782 / AG86)</name>
    <name type="common">Methanococcus fervens</name>
    <dbReference type="NCBI Taxonomy" id="573064"/>
    <lineage>
        <taxon>Archaea</taxon>
        <taxon>Methanobacteriati</taxon>
        <taxon>Methanobacteriota</taxon>
        <taxon>Methanomada group</taxon>
        <taxon>Methanococci</taxon>
        <taxon>Methanococcales</taxon>
        <taxon>Methanocaldococcaceae</taxon>
        <taxon>Methanocaldococcus</taxon>
    </lineage>
</organism>
<dbReference type="RefSeq" id="WP_015790828.1">
    <property type="nucleotide sequence ID" value="NC_013156.1"/>
</dbReference>